<evidence type="ECO:0000313" key="2">
    <source>
        <dbReference type="Proteomes" id="UP001161691"/>
    </source>
</evidence>
<reference evidence="1" key="1">
    <citation type="submission" date="2023-04" db="EMBL/GenBank/DDBJ databases">
        <title>Comparative genomic analysis of Cohnella hashimotonis sp. nov., isolated from the International Space Station.</title>
        <authorList>
            <person name="Venkateswaran K."/>
            <person name="Simpson A."/>
        </authorList>
    </citation>
    <scope>NUCLEOTIDE SEQUENCE</scope>
    <source>
        <strain evidence="1">F6_2S_P_1</strain>
    </source>
</reference>
<accession>A0ABT6TD78</accession>
<organism evidence="1 2">
    <name type="scientific">Cohnella hashimotonis</name>
    <dbReference type="NCBI Taxonomy" id="2826895"/>
    <lineage>
        <taxon>Bacteria</taxon>
        <taxon>Bacillati</taxon>
        <taxon>Bacillota</taxon>
        <taxon>Bacilli</taxon>
        <taxon>Bacillales</taxon>
        <taxon>Paenibacillaceae</taxon>
        <taxon>Cohnella</taxon>
    </lineage>
</organism>
<comment type="caution">
    <text evidence="1">The sequence shown here is derived from an EMBL/GenBank/DDBJ whole genome shotgun (WGS) entry which is preliminary data.</text>
</comment>
<dbReference type="RefSeq" id="WP_282907761.1">
    <property type="nucleotide sequence ID" value="NZ_JAGRPV010000001.1"/>
</dbReference>
<evidence type="ECO:0000313" key="1">
    <source>
        <dbReference type="EMBL" id="MDI4644777.1"/>
    </source>
</evidence>
<name>A0ABT6TD78_9BACL</name>
<dbReference type="EMBL" id="JAGRPV010000001">
    <property type="protein sequence ID" value="MDI4644777.1"/>
    <property type="molecule type" value="Genomic_DNA"/>
</dbReference>
<proteinExistence type="predicted"/>
<dbReference type="Proteomes" id="UP001161691">
    <property type="component" value="Unassembled WGS sequence"/>
</dbReference>
<keyword evidence="2" id="KW-1185">Reference proteome</keyword>
<evidence type="ECO:0008006" key="3">
    <source>
        <dbReference type="Google" id="ProtNLM"/>
    </source>
</evidence>
<protein>
    <recommendedName>
        <fullName evidence="3">DUF2634 domain-containing protein</fullName>
    </recommendedName>
</protein>
<sequence length="140" mass="15837">MTKASDNNPERSYLFSVDIMVKAGTNGEALEQLLRSLNAGGYADFRIQSGIVLGETIQHELKTAKSKHQVLTDSLDSRIREYIKTSRLIRITVNRAKGDKLSVPCRVVNFDPDNELLTVYHVDEKSVYSFRLNEIDDFAD</sequence>
<gene>
    <name evidence="1" type="ORF">KB449_07365</name>
</gene>